<keyword evidence="3" id="KW-1185">Reference proteome</keyword>
<evidence type="ECO:0000256" key="1">
    <source>
        <dbReference type="SAM" id="MobiDB-lite"/>
    </source>
</evidence>
<protein>
    <submittedName>
        <fullName evidence="2">Uncharacterized protein</fullName>
    </submittedName>
</protein>
<proteinExistence type="predicted"/>
<feature type="region of interest" description="Disordered" evidence="1">
    <location>
        <begin position="1"/>
        <end position="23"/>
    </location>
</feature>
<gene>
    <name evidence="2" type="ORF">M2152_002667</name>
</gene>
<dbReference type="Proteomes" id="UP001160142">
    <property type="component" value="Unassembled WGS sequence"/>
</dbReference>
<dbReference type="RefSeq" id="WP_322134762.1">
    <property type="nucleotide sequence ID" value="NZ_CP085036.1"/>
</dbReference>
<reference evidence="2 3" key="1">
    <citation type="submission" date="2023-04" db="EMBL/GenBank/DDBJ databases">
        <title>Genome Encyclopedia of Bacteria and Archaea VI: Functional Genomics of Type Strains.</title>
        <authorList>
            <person name="Whitman W."/>
        </authorList>
    </citation>
    <scope>NUCLEOTIDE SEQUENCE [LARGE SCALE GENOMIC DNA]</scope>
    <source>
        <strain evidence="2 3">SG_E_30_P1</strain>
    </source>
</reference>
<comment type="caution">
    <text evidence="2">The sequence shown here is derived from an EMBL/GenBank/DDBJ whole genome shotgun (WGS) entry which is preliminary data.</text>
</comment>
<evidence type="ECO:0000313" key="2">
    <source>
        <dbReference type="EMBL" id="MDH6182485.1"/>
    </source>
</evidence>
<name>A0ABT6KRR2_9MICO</name>
<accession>A0ABT6KRR2</accession>
<sequence length="307" mass="33917">MKMPWRKKTQREGESGTSGLPLSDDEAEVLRNLFIAAWPSSRGPLAVFADYVRDERGAEFGLYNIAARLRQLPREDWDATVRHHVGTMVASLTQMTDVPGDDQLLSMMRSRLMPAEFAPPEALRNYSYARRVADDLVEVIMLDYPDTYASLTDEQAQRFSPDSMWGAARAGLSREPWGEIQTVETPGGSFSVLMGDSPFTASRVLDLDEFMERLGELAPLGVVIGVPHRHQLVFHVLKNVASIGSVNDVLRFTNLGFSDGIGPISPHIYFWKDGALDRISSVNTEGGLAINVSGRFSEAVEALTDQA</sequence>
<evidence type="ECO:0000313" key="3">
    <source>
        <dbReference type="Proteomes" id="UP001160142"/>
    </source>
</evidence>
<organism evidence="2 3">
    <name type="scientific">Antiquaquibacter oligotrophicus</name>
    <dbReference type="NCBI Taxonomy" id="2880260"/>
    <lineage>
        <taxon>Bacteria</taxon>
        <taxon>Bacillati</taxon>
        <taxon>Actinomycetota</taxon>
        <taxon>Actinomycetes</taxon>
        <taxon>Micrococcales</taxon>
        <taxon>Microbacteriaceae</taxon>
        <taxon>Antiquaquibacter</taxon>
    </lineage>
</organism>
<dbReference type="EMBL" id="JARXVQ010000001">
    <property type="protein sequence ID" value="MDH6182485.1"/>
    <property type="molecule type" value="Genomic_DNA"/>
</dbReference>